<evidence type="ECO:0000256" key="8">
    <source>
        <dbReference type="ARBA" id="ARBA00023211"/>
    </source>
</evidence>
<dbReference type="InterPro" id="IPR042211">
    <property type="entry name" value="CRISPR-assoc_Cas1_N"/>
</dbReference>
<sequence>MSPCCHPAVGRPVSIVFTRTRVCTEMLLVVRGPVKIGKRGSTLVVRSPKLDEKKQVSWVSEAYPLLDLELVVVVGSRASISTGAILMLAEAGAPLVFHSRRVDSVLLAPFAVRVAETRRRLYRLTESLEWRVAIGKSFVEGKLRGLANVARYFTYKEAERNPEMEKYLEVIAEAEEARREEIERVKDVEGLRVYEAKWSKKFWELLSPFIPPHYEFTGRNPRGSDPINSAISYSYAILYGLCTHALVAAGLDPYAGVLHAERAGRTSLTYDFSEMFKPVAVHAVITASRTADLKVGRDGYLNRDSLNAVTKALYRNLKRKLPTWKHRVRGYIYGKAWELRVNVEKGERFTPFIYKVK</sequence>
<dbReference type="HAMAP" id="MF_01470">
    <property type="entry name" value="Cas1"/>
    <property type="match status" value="1"/>
</dbReference>
<dbReference type="PANTHER" id="PTHR34353:SF2">
    <property type="entry name" value="CRISPR-ASSOCIATED ENDONUCLEASE CAS1 1"/>
    <property type="match status" value="1"/>
</dbReference>
<dbReference type="GO" id="GO:0003677">
    <property type="term" value="F:DNA binding"/>
    <property type="evidence" value="ECO:0007669"/>
    <property type="project" value="UniProtKB-KW"/>
</dbReference>
<comment type="caution">
    <text evidence="11">The sequence shown here is derived from an EMBL/GenBank/DDBJ whole genome shotgun (WGS) entry which is preliminary data.</text>
</comment>
<evidence type="ECO:0000256" key="4">
    <source>
        <dbReference type="ARBA" id="ARBA00022801"/>
    </source>
</evidence>
<reference evidence="11" key="1">
    <citation type="journal article" date="2020" name="mSystems">
        <title>Genome- and Community-Level Interaction Insights into Carbon Utilization and Element Cycling Functions of Hydrothermarchaeota in Hydrothermal Sediment.</title>
        <authorList>
            <person name="Zhou Z."/>
            <person name="Liu Y."/>
            <person name="Xu W."/>
            <person name="Pan J."/>
            <person name="Luo Z.H."/>
            <person name="Li M."/>
        </authorList>
    </citation>
    <scope>NUCLEOTIDE SEQUENCE [LARGE SCALE GENOMIC DNA]</scope>
    <source>
        <strain evidence="11">SpSt-25</strain>
    </source>
</reference>
<comment type="function">
    <text evidence="9">CRISPR (clustered regularly interspaced short palindromic repeat), is an adaptive immune system that provides protection against mobile genetic elements (viruses, transposable elements and conjugative plasmids). CRISPR clusters contain spacers, sequences complementary to antecedent mobile elements, and target invading nucleic acids. CRISPR clusters are transcribed and processed into CRISPR RNA (crRNA). Acts as a dsDNA endonuclease. Involved in the integration of spacer DNA into the CRISPR cassette.</text>
</comment>
<evidence type="ECO:0000256" key="10">
    <source>
        <dbReference type="SAM" id="Coils"/>
    </source>
</evidence>
<feature type="binding site" evidence="9">
    <location>
        <position position="195"/>
    </location>
    <ligand>
        <name>Mn(2+)</name>
        <dbReference type="ChEBI" id="CHEBI:29035"/>
    </ligand>
</feature>
<dbReference type="GO" id="GO:0004519">
    <property type="term" value="F:endonuclease activity"/>
    <property type="evidence" value="ECO:0007669"/>
    <property type="project" value="UniProtKB-UniRule"/>
</dbReference>
<feature type="binding site" evidence="9">
    <location>
        <position position="274"/>
    </location>
    <ligand>
        <name>Mn(2+)</name>
        <dbReference type="ChEBI" id="CHEBI:29035"/>
    </ligand>
</feature>
<dbReference type="GO" id="GO:0051607">
    <property type="term" value="P:defense response to virus"/>
    <property type="evidence" value="ECO:0007669"/>
    <property type="project" value="UniProtKB-UniRule"/>
</dbReference>
<dbReference type="InterPro" id="IPR002729">
    <property type="entry name" value="CRISPR-assoc_Cas1"/>
</dbReference>
<keyword evidence="10" id="KW-0175">Coiled coil</keyword>
<evidence type="ECO:0000256" key="1">
    <source>
        <dbReference type="ARBA" id="ARBA00022722"/>
    </source>
</evidence>
<dbReference type="GO" id="GO:0046872">
    <property type="term" value="F:metal ion binding"/>
    <property type="evidence" value="ECO:0007669"/>
    <property type="project" value="UniProtKB-UniRule"/>
</dbReference>
<evidence type="ECO:0000256" key="2">
    <source>
        <dbReference type="ARBA" id="ARBA00022723"/>
    </source>
</evidence>
<dbReference type="AlphaFoldDB" id="A0A7C1T0R9"/>
<organism evidence="11">
    <name type="scientific">Thermofilum pendens</name>
    <dbReference type="NCBI Taxonomy" id="2269"/>
    <lineage>
        <taxon>Archaea</taxon>
        <taxon>Thermoproteota</taxon>
        <taxon>Thermoprotei</taxon>
        <taxon>Thermofilales</taxon>
        <taxon>Thermofilaceae</taxon>
        <taxon>Thermofilum</taxon>
    </lineage>
</organism>
<gene>
    <name evidence="9 11" type="primary">cas1</name>
    <name evidence="11" type="ORF">ENP77_00555</name>
</gene>
<keyword evidence="6 9" id="KW-0051">Antiviral defense</keyword>
<evidence type="ECO:0000256" key="7">
    <source>
        <dbReference type="ARBA" id="ARBA00023125"/>
    </source>
</evidence>
<keyword evidence="8 9" id="KW-0464">Manganese</keyword>
<keyword evidence="3 9" id="KW-0255">Endonuclease</keyword>
<evidence type="ECO:0000313" key="11">
    <source>
        <dbReference type="EMBL" id="HEB48280.1"/>
    </source>
</evidence>
<comment type="cofactor">
    <cofactor evidence="9">
        <name>Mg(2+)</name>
        <dbReference type="ChEBI" id="CHEBI:18420"/>
    </cofactor>
    <cofactor evidence="9">
        <name>Mn(2+)</name>
        <dbReference type="ChEBI" id="CHEBI:29035"/>
    </cofactor>
</comment>
<proteinExistence type="inferred from homology"/>
<dbReference type="Pfam" id="PF01867">
    <property type="entry name" value="Cas_Cas1"/>
    <property type="match status" value="1"/>
</dbReference>
<dbReference type="Gene3D" id="3.100.10.20">
    <property type="entry name" value="CRISPR-associated endonuclease Cas1, N-terminal domain"/>
    <property type="match status" value="1"/>
</dbReference>
<dbReference type="GO" id="GO:0016787">
    <property type="term" value="F:hydrolase activity"/>
    <property type="evidence" value="ECO:0007669"/>
    <property type="project" value="UniProtKB-KW"/>
</dbReference>
<dbReference type="InterPro" id="IPR042206">
    <property type="entry name" value="CRISPR-assoc_Cas1_C"/>
</dbReference>
<keyword evidence="5 9" id="KW-0460">Magnesium</keyword>
<dbReference type="InterPro" id="IPR050646">
    <property type="entry name" value="Cas1"/>
</dbReference>
<evidence type="ECO:0000256" key="9">
    <source>
        <dbReference type="HAMAP-Rule" id="MF_01470"/>
    </source>
</evidence>
<comment type="subunit">
    <text evidence="9">Homodimer, forms a heterotetramer with a Cas2 homodimer.</text>
</comment>
<protein>
    <recommendedName>
        <fullName evidence="9">CRISPR-associated endonuclease Cas1</fullName>
        <ecNumber evidence="9">3.1.-.-</ecNumber>
    </recommendedName>
</protein>
<dbReference type="GO" id="GO:0043571">
    <property type="term" value="P:maintenance of CRISPR repeat elements"/>
    <property type="evidence" value="ECO:0007669"/>
    <property type="project" value="UniProtKB-UniRule"/>
</dbReference>
<dbReference type="EMBL" id="DSKP01000021">
    <property type="protein sequence ID" value="HEB48280.1"/>
    <property type="molecule type" value="Genomic_DNA"/>
</dbReference>
<comment type="similarity">
    <text evidence="9">Belongs to the CRISPR-associated endonuclease Cas1 family.</text>
</comment>
<name>A0A7C1T0R9_THEPE</name>
<keyword evidence="1 9" id="KW-0540">Nuclease</keyword>
<evidence type="ECO:0000256" key="6">
    <source>
        <dbReference type="ARBA" id="ARBA00023118"/>
    </source>
</evidence>
<dbReference type="PANTHER" id="PTHR34353">
    <property type="entry name" value="CRISPR-ASSOCIATED ENDONUCLEASE CAS1 1"/>
    <property type="match status" value="1"/>
</dbReference>
<feature type="coiled-coil region" evidence="10">
    <location>
        <begin position="164"/>
        <end position="191"/>
    </location>
</feature>
<feature type="binding site" evidence="9">
    <location>
        <position position="259"/>
    </location>
    <ligand>
        <name>Mn(2+)</name>
        <dbReference type="ChEBI" id="CHEBI:29035"/>
    </ligand>
</feature>
<dbReference type="NCBIfam" id="TIGR00287">
    <property type="entry name" value="cas1"/>
    <property type="match status" value="1"/>
</dbReference>
<keyword evidence="4 9" id="KW-0378">Hydrolase</keyword>
<dbReference type="Gene3D" id="1.20.120.920">
    <property type="entry name" value="CRISPR-associated endonuclease Cas1, C-terminal domain"/>
    <property type="match status" value="1"/>
</dbReference>
<evidence type="ECO:0000256" key="3">
    <source>
        <dbReference type="ARBA" id="ARBA00022759"/>
    </source>
</evidence>
<accession>A0A7C1T0R9</accession>
<evidence type="ECO:0000256" key="5">
    <source>
        <dbReference type="ARBA" id="ARBA00022842"/>
    </source>
</evidence>
<keyword evidence="2 9" id="KW-0479">Metal-binding</keyword>
<dbReference type="EC" id="3.1.-.-" evidence="9"/>
<keyword evidence="7 9" id="KW-0238">DNA-binding</keyword>
<dbReference type="CDD" id="cd09634">
    <property type="entry name" value="Cas1_I-II-III"/>
    <property type="match status" value="1"/>
</dbReference>